<dbReference type="InterPro" id="IPR006860">
    <property type="entry name" value="FecR"/>
</dbReference>
<sequence length="327" mass="34962">MKPTESRRDKIVESEAAAWAARIDADPDAADAELEAWLANDPKHAGALLRAQAALVALERPLVAANDRITTTGKRPLSIARWFWVGGGGLAAAAASIALFFALPIQQESSEPSQIYVTELGEIQQVALDDGSSISIDANTTIEVAFAEERRVIRLSDGRALFRASHEPGRPFQVIVGDVTITDIGTEFQVYDDVSTGIVDVIVTEGEILVESPAGRITLFEGQRIELGRTGATRASPNTGTVSHSEISRITAWRAGRLDLDGETLSEAVTQLNRANRLQIRVGSSAIAGKKLYGSFRINDPRGFADAAGASLGVPVSEYDEVITIGR</sequence>
<reference evidence="3 4" key="1">
    <citation type="submission" date="2021-08" db="EMBL/GenBank/DDBJ databases">
        <title>Comparative Genomics Analysis of the Genus Qipengyuania Reveals Extensive Genetic Diversity and Metabolic Versatility, Including the Description of Fifteen Novel Species.</title>
        <authorList>
            <person name="Liu Y."/>
        </authorList>
    </citation>
    <scope>NUCLEOTIDE SEQUENCE [LARGE SCALE GENOMIC DNA]</scope>
    <source>
        <strain evidence="3 4">6D47A</strain>
    </source>
</reference>
<feature type="domain" description="FecR protein" evidence="2">
    <location>
        <begin position="116"/>
        <end position="208"/>
    </location>
</feature>
<dbReference type="RefSeq" id="WP_221560539.1">
    <property type="nucleotide sequence ID" value="NZ_JAIGNO010000021.1"/>
</dbReference>
<evidence type="ECO:0000313" key="4">
    <source>
        <dbReference type="Proteomes" id="UP000755104"/>
    </source>
</evidence>
<keyword evidence="4" id="KW-1185">Reference proteome</keyword>
<dbReference type="InterPro" id="IPR012373">
    <property type="entry name" value="Ferrdict_sens_TM"/>
</dbReference>
<accession>A0ABS7JDJ6</accession>
<dbReference type="PANTHER" id="PTHR30273">
    <property type="entry name" value="PERIPLASMIC SIGNAL SENSOR AND SIGMA FACTOR ACTIVATOR FECR-RELATED"/>
    <property type="match status" value="1"/>
</dbReference>
<proteinExistence type="predicted"/>
<organism evidence="3 4">
    <name type="scientific">Qipengyuania qiaonensis</name>
    <dbReference type="NCBI Taxonomy" id="2867240"/>
    <lineage>
        <taxon>Bacteria</taxon>
        <taxon>Pseudomonadati</taxon>
        <taxon>Pseudomonadota</taxon>
        <taxon>Alphaproteobacteria</taxon>
        <taxon>Sphingomonadales</taxon>
        <taxon>Erythrobacteraceae</taxon>
        <taxon>Qipengyuania</taxon>
    </lineage>
</organism>
<evidence type="ECO:0000256" key="1">
    <source>
        <dbReference type="SAM" id="Phobius"/>
    </source>
</evidence>
<feature type="transmembrane region" description="Helical" evidence="1">
    <location>
        <begin position="82"/>
        <end position="103"/>
    </location>
</feature>
<dbReference type="PIRSF" id="PIRSF018266">
    <property type="entry name" value="FecR"/>
    <property type="match status" value="1"/>
</dbReference>
<dbReference type="PANTHER" id="PTHR30273:SF2">
    <property type="entry name" value="PROTEIN FECR"/>
    <property type="match status" value="1"/>
</dbReference>
<comment type="caution">
    <text evidence="3">The sequence shown here is derived from an EMBL/GenBank/DDBJ whole genome shotgun (WGS) entry which is preliminary data.</text>
</comment>
<dbReference type="Proteomes" id="UP000755104">
    <property type="component" value="Unassembled WGS sequence"/>
</dbReference>
<dbReference type="Gene3D" id="2.60.120.1440">
    <property type="match status" value="1"/>
</dbReference>
<keyword evidence="1" id="KW-0812">Transmembrane</keyword>
<keyword evidence="1" id="KW-1133">Transmembrane helix</keyword>
<gene>
    <name evidence="3" type="ORF">K3174_16505</name>
</gene>
<name>A0ABS7JDJ6_9SPHN</name>
<dbReference type="EMBL" id="JAIGNO010000021">
    <property type="protein sequence ID" value="MBX7484129.1"/>
    <property type="molecule type" value="Genomic_DNA"/>
</dbReference>
<protein>
    <submittedName>
        <fullName evidence="3">FecR domain-containing protein</fullName>
    </submittedName>
</protein>
<evidence type="ECO:0000259" key="2">
    <source>
        <dbReference type="Pfam" id="PF04773"/>
    </source>
</evidence>
<keyword evidence="1" id="KW-0472">Membrane</keyword>
<evidence type="ECO:0000313" key="3">
    <source>
        <dbReference type="EMBL" id="MBX7484129.1"/>
    </source>
</evidence>
<dbReference type="Pfam" id="PF04773">
    <property type="entry name" value="FecR"/>
    <property type="match status" value="1"/>
</dbReference>